<accession>A0AAF1K7A0</accession>
<evidence type="ECO:0000256" key="1">
    <source>
        <dbReference type="ARBA" id="ARBA00022801"/>
    </source>
</evidence>
<evidence type="ECO:0000259" key="5">
    <source>
        <dbReference type="PROSITE" id="PS51635"/>
    </source>
</evidence>
<dbReference type="InterPro" id="IPR002641">
    <property type="entry name" value="PNPLA_dom"/>
</dbReference>
<gene>
    <name evidence="6" type="ORF">GXW79_20895</name>
</gene>
<feature type="active site" description="Proton acceptor" evidence="4">
    <location>
        <position position="201"/>
    </location>
</feature>
<feature type="active site" description="Nucleophile" evidence="4">
    <location>
        <position position="49"/>
    </location>
</feature>
<dbReference type="InterPro" id="IPR016035">
    <property type="entry name" value="Acyl_Trfase/lysoPLipase"/>
</dbReference>
<dbReference type="Gene3D" id="3.40.1090.10">
    <property type="entry name" value="Cytosolic phospholipase A2 catalytic domain"/>
    <property type="match status" value="2"/>
</dbReference>
<feature type="short sequence motif" description="DGA/G" evidence="4">
    <location>
        <begin position="201"/>
        <end position="203"/>
    </location>
</feature>
<feature type="short sequence motif" description="GXGXXG" evidence="4">
    <location>
        <begin position="19"/>
        <end position="24"/>
    </location>
</feature>
<protein>
    <submittedName>
        <fullName evidence="6">Patatin-like phospholipase family protein</fullName>
    </submittedName>
</protein>
<reference evidence="6" key="2">
    <citation type="journal article" date="2021" name="Syst. Appl. Microbiol.">
        <title>Roseomonas hellenica sp. nov., isolated from roots of wild-growing Alkanna tinctoria.</title>
        <authorList>
            <person name="Rat A."/>
            <person name="Naranjo H.D."/>
            <person name="Lebbe L."/>
            <person name="Cnockaert M."/>
            <person name="Krigas N."/>
            <person name="Grigoriadou K."/>
            <person name="Maloupa E."/>
            <person name="Willems A."/>
        </authorList>
    </citation>
    <scope>NUCLEOTIDE SEQUENCE</scope>
    <source>
        <strain evidence="6">LMG 28251</strain>
    </source>
</reference>
<dbReference type="Proteomes" id="UP001196068">
    <property type="component" value="Unassembled WGS sequence"/>
</dbReference>
<keyword evidence="1 4" id="KW-0378">Hydrolase</keyword>
<evidence type="ECO:0000256" key="2">
    <source>
        <dbReference type="ARBA" id="ARBA00022963"/>
    </source>
</evidence>
<feature type="domain" description="PNPLA" evidence="5">
    <location>
        <begin position="15"/>
        <end position="214"/>
    </location>
</feature>
<dbReference type="EMBL" id="JAAEDH010000041">
    <property type="protein sequence ID" value="MBR0657545.1"/>
    <property type="molecule type" value="Genomic_DNA"/>
</dbReference>
<dbReference type="PANTHER" id="PTHR14226:SF78">
    <property type="entry name" value="SLR0060 PROTEIN"/>
    <property type="match status" value="1"/>
</dbReference>
<feature type="short sequence motif" description="GXSXG" evidence="4">
    <location>
        <begin position="47"/>
        <end position="51"/>
    </location>
</feature>
<keyword evidence="2 4" id="KW-0442">Lipid degradation</keyword>
<dbReference type="GO" id="GO:0016042">
    <property type="term" value="P:lipid catabolic process"/>
    <property type="evidence" value="ECO:0007669"/>
    <property type="project" value="UniProtKB-UniRule"/>
</dbReference>
<proteinExistence type="predicted"/>
<dbReference type="Pfam" id="PF01734">
    <property type="entry name" value="Patatin"/>
    <property type="match status" value="1"/>
</dbReference>
<dbReference type="RefSeq" id="WP_211876406.1">
    <property type="nucleotide sequence ID" value="NZ_JAAEDH010000041.1"/>
</dbReference>
<name>A0AAF1K7A0_9PROT</name>
<dbReference type="AlphaFoldDB" id="A0AAF1K7A0"/>
<comment type="caution">
    <text evidence="6">The sequence shown here is derived from an EMBL/GenBank/DDBJ whole genome shotgun (WGS) entry which is preliminary data.</text>
</comment>
<dbReference type="PROSITE" id="PS51635">
    <property type="entry name" value="PNPLA"/>
    <property type="match status" value="1"/>
</dbReference>
<dbReference type="InterPro" id="IPR050301">
    <property type="entry name" value="NTE"/>
</dbReference>
<organism evidence="6 7">
    <name type="scientific">Plastoroseomonas arctica</name>
    <dbReference type="NCBI Taxonomy" id="1509237"/>
    <lineage>
        <taxon>Bacteria</taxon>
        <taxon>Pseudomonadati</taxon>
        <taxon>Pseudomonadota</taxon>
        <taxon>Alphaproteobacteria</taxon>
        <taxon>Acetobacterales</taxon>
        <taxon>Acetobacteraceae</taxon>
        <taxon>Plastoroseomonas</taxon>
    </lineage>
</organism>
<evidence type="ECO:0000256" key="4">
    <source>
        <dbReference type="PROSITE-ProRule" id="PRU01161"/>
    </source>
</evidence>
<keyword evidence="3 4" id="KW-0443">Lipid metabolism</keyword>
<evidence type="ECO:0000313" key="7">
    <source>
        <dbReference type="Proteomes" id="UP001196068"/>
    </source>
</evidence>
<evidence type="ECO:0000313" key="6">
    <source>
        <dbReference type="EMBL" id="MBR0657545.1"/>
    </source>
</evidence>
<dbReference type="PANTHER" id="PTHR14226">
    <property type="entry name" value="NEUROPATHY TARGET ESTERASE/SWISS CHEESE D.MELANOGASTER"/>
    <property type="match status" value="1"/>
</dbReference>
<dbReference type="GO" id="GO:0016787">
    <property type="term" value="F:hydrolase activity"/>
    <property type="evidence" value="ECO:0007669"/>
    <property type="project" value="UniProtKB-UniRule"/>
</dbReference>
<reference evidence="6" key="1">
    <citation type="submission" date="2020-01" db="EMBL/GenBank/DDBJ databases">
        <authorList>
            <person name="Rat A."/>
        </authorList>
    </citation>
    <scope>NUCLEOTIDE SEQUENCE</scope>
    <source>
        <strain evidence="6">LMG 28251</strain>
    </source>
</reference>
<dbReference type="SUPFAM" id="SSF52151">
    <property type="entry name" value="FabD/lysophospholipase-like"/>
    <property type="match status" value="1"/>
</dbReference>
<keyword evidence="7" id="KW-1185">Reference proteome</keyword>
<sequence length="344" mass="37849">MPDPTEKPPKKRIKLALQGGGSHGAFTWGVLDRLLADDRIEVEALVGTSAGAMNATVVADGLSRGGPALAREMLDQFWNGAAKLAARSPIQPTPMDRAAGNGSMDYQPLFHMADMLSRMFSPYELNPRNQNPLRDLIDEVVDFERLRAAVMPRLFVCATNVLNGRLKVFEHAEMTPDAVMASACLPMLFQAVEINGAHYWDGGYCGNPPIFPLIYMSGAPDIVIVQLNPINIPEVPHGSRAILDRVNTLSFNSSLMREMRMIKFMTDLIDKGELDASKHTRVNIHCIDAEEELAGLSASSKMNADAAFLKRLRILGEARAETFLAEHFDAIGHRSTTDLVARFF</sequence>
<evidence type="ECO:0000256" key="3">
    <source>
        <dbReference type="ARBA" id="ARBA00023098"/>
    </source>
</evidence>